<feature type="region of interest" description="Disordered" evidence="1">
    <location>
        <begin position="1"/>
        <end position="28"/>
    </location>
</feature>
<proteinExistence type="predicted"/>
<keyword evidence="2" id="KW-0812">Transmembrane</keyword>
<organism evidence="3">
    <name type="scientific">Ananas comosus var. bracteatus</name>
    <name type="common">red pineapple</name>
    <dbReference type="NCBI Taxonomy" id="296719"/>
    <lineage>
        <taxon>Eukaryota</taxon>
        <taxon>Viridiplantae</taxon>
        <taxon>Streptophyta</taxon>
        <taxon>Embryophyta</taxon>
        <taxon>Tracheophyta</taxon>
        <taxon>Spermatophyta</taxon>
        <taxon>Magnoliopsida</taxon>
        <taxon>Liliopsida</taxon>
        <taxon>Poales</taxon>
        <taxon>Bromeliaceae</taxon>
        <taxon>Bromelioideae</taxon>
        <taxon>Ananas</taxon>
    </lineage>
</organism>
<evidence type="ECO:0000313" key="3">
    <source>
        <dbReference type="EMBL" id="CAD1828225.1"/>
    </source>
</evidence>
<evidence type="ECO:0000256" key="1">
    <source>
        <dbReference type="SAM" id="MobiDB-lite"/>
    </source>
</evidence>
<dbReference type="AlphaFoldDB" id="A0A6V7PBN2"/>
<name>A0A6V7PBN2_ANACO</name>
<sequence>MNVTGGEGGGGVFVGGGEGGGGGGGRVAGVEEQGGGGGVVGVEEQVEQQGGGRGGGGRGVGSVGGAAAEADALKTVVGAITATVTVGSTTYYPIAKSLPRALSVAYAALFLTILLFLAILLLRLLLLRFSRPSGSGGSDDADEDGGSSAGSCGGGGAVEFAKRAAVAVMFLVPLVALPAGLTPSSSRKQTYLNHNTSMHVHARLCMNGAISNPKENGALRTSIGAM</sequence>
<dbReference type="EMBL" id="LR862147">
    <property type="protein sequence ID" value="CAD1828225.1"/>
    <property type="molecule type" value="Genomic_DNA"/>
</dbReference>
<accession>A0A6V7PBN2</accession>
<feature type="transmembrane region" description="Helical" evidence="2">
    <location>
        <begin position="104"/>
        <end position="126"/>
    </location>
</feature>
<protein>
    <submittedName>
        <fullName evidence="3">Uncharacterized protein</fullName>
    </submittedName>
</protein>
<gene>
    <name evidence="3" type="ORF">CB5_LOCUS11436</name>
</gene>
<keyword evidence="2" id="KW-0472">Membrane</keyword>
<reference evidence="3" key="1">
    <citation type="submission" date="2020-07" db="EMBL/GenBank/DDBJ databases">
        <authorList>
            <person name="Lin J."/>
        </authorList>
    </citation>
    <scope>NUCLEOTIDE SEQUENCE</scope>
</reference>
<keyword evidence="2" id="KW-1133">Transmembrane helix</keyword>
<evidence type="ECO:0000256" key="2">
    <source>
        <dbReference type="SAM" id="Phobius"/>
    </source>
</evidence>